<sequence>MMASVQAALELIRASDLSPTEHLILEHFVESADEPEAAAQYLQSRNQAPVGNVESSLRQFLEEWRSLVSRSKFMESCYCFTLAEHTSNGLGPDSTSTSRSCSAKRRGGLYTQIVSNTCTGLYYRAGLRYPAFIVWRSGVC</sequence>
<dbReference type="STRING" id="454130.A0A0U5GAI1"/>
<name>A0A0U5GAI1_ASPCI</name>
<dbReference type="Proteomes" id="UP000054771">
    <property type="component" value="Unassembled WGS sequence"/>
</dbReference>
<accession>A0A0U5GAI1</accession>
<dbReference type="AlphaFoldDB" id="A0A0U5GAI1"/>
<protein>
    <submittedName>
        <fullName evidence="1">Uncharacterized protein</fullName>
    </submittedName>
</protein>
<gene>
    <name evidence="1" type="ORF">ASPCAL11814</name>
</gene>
<keyword evidence="2" id="KW-1185">Reference proteome</keyword>
<organism evidence="1 2">
    <name type="scientific">Aspergillus calidoustus</name>
    <dbReference type="NCBI Taxonomy" id="454130"/>
    <lineage>
        <taxon>Eukaryota</taxon>
        <taxon>Fungi</taxon>
        <taxon>Dikarya</taxon>
        <taxon>Ascomycota</taxon>
        <taxon>Pezizomycotina</taxon>
        <taxon>Eurotiomycetes</taxon>
        <taxon>Eurotiomycetidae</taxon>
        <taxon>Eurotiales</taxon>
        <taxon>Aspergillaceae</taxon>
        <taxon>Aspergillus</taxon>
        <taxon>Aspergillus subgen. Nidulantes</taxon>
    </lineage>
</organism>
<reference evidence="2" key="1">
    <citation type="journal article" date="2016" name="Genome Announc.">
        <title>Draft genome sequences of fungus Aspergillus calidoustus.</title>
        <authorList>
            <person name="Horn F."/>
            <person name="Linde J."/>
            <person name="Mattern D.J."/>
            <person name="Walther G."/>
            <person name="Guthke R."/>
            <person name="Scherlach K."/>
            <person name="Martin K."/>
            <person name="Brakhage A.A."/>
            <person name="Petzke L."/>
            <person name="Valiante V."/>
        </authorList>
    </citation>
    <scope>NUCLEOTIDE SEQUENCE [LARGE SCALE GENOMIC DNA]</scope>
    <source>
        <strain evidence="2">SF006504</strain>
    </source>
</reference>
<dbReference type="EMBL" id="CDMC01000012">
    <property type="protein sequence ID" value="CEL08667.1"/>
    <property type="molecule type" value="Genomic_DNA"/>
</dbReference>
<evidence type="ECO:0000313" key="2">
    <source>
        <dbReference type="Proteomes" id="UP000054771"/>
    </source>
</evidence>
<proteinExistence type="predicted"/>
<evidence type="ECO:0000313" key="1">
    <source>
        <dbReference type="EMBL" id="CEL08667.1"/>
    </source>
</evidence>